<dbReference type="EMBL" id="JAAXOS010000002">
    <property type="protein sequence ID" value="NKY25635.1"/>
    <property type="molecule type" value="Genomic_DNA"/>
</dbReference>
<feature type="domain" description="PI3K/PI4K catalytic" evidence="1">
    <location>
        <begin position="202"/>
        <end position="263"/>
    </location>
</feature>
<dbReference type="RefSeq" id="WP_157114372.1">
    <property type="nucleotide sequence ID" value="NZ_JAAXOS010000002.1"/>
</dbReference>
<comment type="caution">
    <text evidence="2">The sequence shown here is derived from an EMBL/GenBank/DDBJ whole genome shotgun (WGS) entry which is preliminary data.</text>
</comment>
<name>A0A7X6L0L3_9NOCA</name>
<dbReference type="InterPro" id="IPR000403">
    <property type="entry name" value="PI3/4_kinase_cat_dom"/>
</dbReference>
<dbReference type="Proteomes" id="UP000540698">
    <property type="component" value="Unassembled WGS sequence"/>
</dbReference>
<proteinExistence type="predicted"/>
<evidence type="ECO:0000313" key="2">
    <source>
        <dbReference type="EMBL" id="NKY25635.1"/>
    </source>
</evidence>
<dbReference type="AlphaFoldDB" id="A0A7X6L0L3"/>
<organism evidence="2 3">
    <name type="scientific">Nocardia gamkensis</name>
    <dbReference type="NCBI Taxonomy" id="352869"/>
    <lineage>
        <taxon>Bacteria</taxon>
        <taxon>Bacillati</taxon>
        <taxon>Actinomycetota</taxon>
        <taxon>Actinomycetes</taxon>
        <taxon>Mycobacteriales</taxon>
        <taxon>Nocardiaceae</taxon>
        <taxon>Nocardia</taxon>
    </lineage>
</organism>
<sequence length="327" mass="36083">MRNSVTPLLRNITQRLTRTLDLGSRRAAGTYRRTSSTLDLGAREFRDADERSSHLLEEARTRIQVHPAQAARQRTWDYQPSPAESAMRARRLTTDVGFDDEMSEVVAKSSTTVRRMRSDDGELNIYKPIHGEHYDAGLPFVHAPGALTSREIAAYRVDELLGFGRVPPTARTDGVIGPDGRASGPGMIQQFVESKPARAVGDYPKVQQQQVAVLDYVIGALDRHPGNYRTVERDGQLEVVAIDHGRSFPLSTRPLEINIDSDFAMAQKGVRLEGDVLRGVQGVDMDRFRAALGDAGLHDNAINGAVARLEKIRELGMIPADARVLPP</sequence>
<dbReference type="Pfam" id="PF00454">
    <property type="entry name" value="PI3_PI4_kinase"/>
    <property type="match status" value="1"/>
</dbReference>
<evidence type="ECO:0000313" key="3">
    <source>
        <dbReference type="Proteomes" id="UP000540698"/>
    </source>
</evidence>
<keyword evidence="3" id="KW-1185">Reference proteome</keyword>
<accession>A0A7X6L0L3</accession>
<gene>
    <name evidence="2" type="ORF">HGB38_05220</name>
</gene>
<evidence type="ECO:0000259" key="1">
    <source>
        <dbReference type="Pfam" id="PF00454"/>
    </source>
</evidence>
<protein>
    <recommendedName>
        <fullName evidence="1">PI3K/PI4K catalytic domain-containing protein</fullName>
    </recommendedName>
</protein>
<reference evidence="2 3" key="1">
    <citation type="submission" date="2020-04" db="EMBL/GenBank/DDBJ databases">
        <title>MicrobeNet Type strains.</title>
        <authorList>
            <person name="Nicholson A.C."/>
        </authorList>
    </citation>
    <scope>NUCLEOTIDE SEQUENCE [LARGE SCALE GENOMIC DNA]</scope>
    <source>
        <strain evidence="2 3">DSM 44956</strain>
    </source>
</reference>